<evidence type="ECO:0000256" key="6">
    <source>
        <dbReference type="ARBA" id="ARBA00022989"/>
    </source>
</evidence>
<feature type="transmembrane region" description="Helical" evidence="8">
    <location>
        <begin position="145"/>
        <end position="168"/>
    </location>
</feature>
<feature type="transmembrane region" description="Helical" evidence="8">
    <location>
        <begin position="272"/>
        <end position="295"/>
    </location>
</feature>
<keyword evidence="5 8" id="KW-0812">Transmembrane</keyword>
<dbReference type="Proteomes" id="UP001501257">
    <property type="component" value="Unassembled WGS sequence"/>
</dbReference>
<evidence type="ECO:0000256" key="5">
    <source>
        <dbReference type="ARBA" id="ARBA00022692"/>
    </source>
</evidence>
<feature type="transmembrane region" description="Helical" evidence="8">
    <location>
        <begin position="87"/>
        <end position="105"/>
    </location>
</feature>
<reference evidence="10" key="1">
    <citation type="journal article" date="2019" name="Int. J. Syst. Evol. Microbiol.">
        <title>The Global Catalogue of Microorganisms (GCM) 10K type strain sequencing project: providing services to taxonomists for standard genome sequencing and annotation.</title>
        <authorList>
            <consortium name="The Broad Institute Genomics Platform"/>
            <consortium name="The Broad Institute Genome Sequencing Center for Infectious Disease"/>
            <person name="Wu L."/>
            <person name="Ma J."/>
        </authorList>
    </citation>
    <scope>NUCLEOTIDE SEQUENCE [LARGE SCALE GENOMIC DNA]</scope>
    <source>
        <strain evidence="10">JCM 18952</strain>
    </source>
</reference>
<feature type="transmembrane region" description="Helical" evidence="8">
    <location>
        <begin position="302"/>
        <end position="323"/>
    </location>
</feature>
<protein>
    <submittedName>
        <fullName evidence="9">Iron chelate uptake ABC transporter family permease subunit</fullName>
    </submittedName>
</protein>
<dbReference type="InterPro" id="IPR000522">
    <property type="entry name" value="ABC_transptr_permease_BtuC"/>
</dbReference>
<feature type="transmembrane region" description="Helical" evidence="8">
    <location>
        <begin position="222"/>
        <end position="240"/>
    </location>
</feature>
<feature type="transmembrane region" description="Helical" evidence="8">
    <location>
        <begin position="32"/>
        <end position="52"/>
    </location>
</feature>
<keyword evidence="4" id="KW-1003">Cell membrane</keyword>
<dbReference type="PANTHER" id="PTHR30472">
    <property type="entry name" value="FERRIC ENTEROBACTIN TRANSPORT SYSTEM PERMEASE PROTEIN"/>
    <property type="match status" value="1"/>
</dbReference>
<evidence type="ECO:0000256" key="2">
    <source>
        <dbReference type="ARBA" id="ARBA00007935"/>
    </source>
</evidence>
<evidence type="ECO:0000256" key="8">
    <source>
        <dbReference type="SAM" id="Phobius"/>
    </source>
</evidence>
<dbReference type="EMBL" id="BAABLK010000087">
    <property type="protein sequence ID" value="GAA5228698.1"/>
    <property type="molecule type" value="Genomic_DNA"/>
</dbReference>
<dbReference type="InterPro" id="IPR037294">
    <property type="entry name" value="ABC_BtuC-like"/>
</dbReference>
<comment type="caution">
    <text evidence="9">The sequence shown here is derived from an EMBL/GenBank/DDBJ whole genome shotgun (WGS) entry which is preliminary data.</text>
</comment>
<proteinExistence type="inferred from homology"/>
<dbReference type="RefSeq" id="WP_345468958.1">
    <property type="nucleotide sequence ID" value="NZ_BAABLK010000087.1"/>
</dbReference>
<keyword evidence="3" id="KW-0813">Transport</keyword>
<dbReference type="Gene3D" id="1.10.3470.10">
    <property type="entry name" value="ABC transporter involved in vitamin B12 uptake, BtuC"/>
    <property type="match status" value="1"/>
</dbReference>
<evidence type="ECO:0000256" key="1">
    <source>
        <dbReference type="ARBA" id="ARBA00004651"/>
    </source>
</evidence>
<accession>A0ABP9TS46</accession>
<dbReference type="CDD" id="cd06550">
    <property type="entry name" value="TM_ABC_iron-siderophores_like"/>
    <property type="match status" value="1"/>
</dbReference>
<dbReference type="Pfam" id="PF01032">
    <property type="entry name" value="FecCD"/>
    <property type="match status" value="1"/>
</dbReference>
<feature type="transmembrane region" description="Helical" evidence="8">
    <location>
        <begin position="335"/>
        <end position="356"/>
    </location>
</feature>
<dbReference type="SUPFAM" id="SSF81345">
    <property type="entry name" value="ABC transporter involved in vitamin B12 uptake, BtuC"/>
    <property type="match status" value="1"/>
</dbReference>
<comment type="similarity">
    <text evidence="2">Belongs to the binding-protein-dependent transport system permease family. FecCD subfamily.</text>
</comment>
<evidence type="ECO:0000313" key="9">
    <source>
        <dbReference type="EMBL" id="GAA5228698.1"/>
    </source>
</evidence>
<name>A0ABP9TS46_9MICC</name>
<evidence type="ECO:0000313" key="10">
    <source>
        <dbReference type="Proteomes" id="UP001501257"/>
    </source>
</evidence>
<keyword evidence="10" id="KW-1185">Reference proteome</keyword>
<comment type="subcellular location">
    <subcellularLocation>
        <location evidence="1">Cell membrane</location>
        <topology evidence="1">Multi-pass membrane protein</topology>
    </subcellularLocation>
</comment>
<gene>
    <name evidence="9" type="ORF">GCM10025778_32370</name>
</gene>
<keyword evidence="6 8" id="KW-1133">Transmembrane helix</keyword>
<dbReference type="PANTHER" id="PTHR30472:SF24">
    <property type="entry name" value="FERRIC ENTEROBACTIN TRANSPORT SYSTEM PERMEASE PROTEIN FEPG"/>
    <property type="match status" value="1"/>
</dbReference>
<organism evidence="9 10">
    <name type="scientific">Paeniglutamicibacter antarcticus</name>
    <dbReference type="NCBI Taxonomy" id="494023"/>
    <lineage>
        <taxon>Bacteria</taxon>
        <taxon>Bacillati</taxon>
        <taxon>Actinomycetota</taxon>
        <taxon>Actinomycetes</taxon>
        <taxon>Micrococcales</taxon>
        <taxon>Micrococcaceae</taxon>
        <taxon>Paeniglutamicibacter</taxon>
    </lineage>
</organism>
<evidence type="ECO:0000256" key="4">
    <source>
        <dbReference type="ARBA" id="ARBA00022475"/>
    </source>
</evidence>
<sequence length="363" mass="35920">MSAETTGTGTHFSSVRALRVGPVSLRADPRTLAVTLLLLPLVLASMALHIAFGGTPLAFGEVVRALLGDDSNPLVHLAATEFRAPRMAAAVLVGTCLAAAGALTQTVARNPLASPDVLGVTSGAAVGAVGVLVLTGGGHAGLSGAAAMLGMPAAAFAAGLLSGGAVYLLAYRRGIESQRLILVGLGVSGLAASLTTWMLTLGDVTSAGLALTWMMGSLNGKEWALVAPLALAGAVLLLAALGMGRGLALSSLGDDVALALGSRIGVVRTVALVLAVLLAAVATVVGGPIAFVALAAPQIARLLCGAVLPPVGSSALVGALFVLLSDVVAANLLAIPLPVGVATAVLGAPFLMYLILKHQRRTT</sequence>
<evidence type="ECO:0000256" key="3">
    <source>
        <dbReference type="ARBA" id="ARBA00022448"/>
    </source>
</evidence>
<feature type="transmembrane region" description="Helical" evidence="8">
    <location>
        <begin position="117"/>
        <end position="139"/>
    </location>
</feature>
<evidence type="ECO:0000256" key="7">
    <source>
        <dbReference type="ARBA" id="ARBA00023136"/>
    </source>
</evidence>
<keyword evidence="7 8" id="KW-0472">Membrane</keyword>